<dbReference type="Pfam" id="PF18927">
    <property type="entry name" value="CrtO"/>
    <property type="match status" value="1"/>
</dbReference>
<evidence type="ECO:0000256" key="4">
    <source>
        <dbReference type="ARBA" id="ARBA00022692"/>
    </source>
</evidence>
<evidence type="ECO:0000256" key="7">
    <source>
        <dbReference type="ARBA" id="ARBA00022989"/>
    </source>
</evidence>
<accession>A0A6B0BDX5</accession>
<organism evidence="15 16">
    <name type="scientific">Staphylococcus aureus</name>
    <dbReference type="NCBI Taxonomy" id="1280"/>
    <lineage>
        <taxon>Bacteria</taxon>
        <taxon>Bacillati</taxon>
        <taxon>Bacillota</taxon>
        <taxon>Bacilli</taxon>
        <taxon>Bacillales</taxon>
        <taxon>Staphylococcaceae</taxon>
        <taxon>Staphylococcus</taxon>
    </lineage>
</organism>
<name>A0A6B0BDX5_STAAU</name>
<keyword evidence="8 14" id="KW-0472">Membrane</keyword>
<keyword evidence="3 15" id="KW-0808">Transferase</keyword>
<dbReference type="InterPro" id="IPR044021">
    <property type="entry name" value="CrtO"/>
</dbReference>
<feature type="transmembrane region" description="Helical" evidence="14">
    <location>
        <begin position="79"/>
        <end position="97"/>
    </location>
</feature>
<comment type="similarity">
    <text evidence="11">Belongs to the acyltransferase CrtO family.</text>
</comment>
<keyword evidence="2" id="KW-1003">Cell membrane</keyword>
<evidence type="ECO:0000256" key="8">
    <source>
        <dbReference type="ARBA" id="ARBA00023136"/>
    </source>
</evidence>
<keyword evidence="5" id="KW-0732">Signal</keyword>
<dbReference type="GO" id="GO:0016117">
    <property type="term" value="P:carotenoid biosynthetic process"/>
    <property type="evidence" value="ECO:0007669"/>
    <property type="project" value="UniProtKB-KW"/>
</dbReference>
<gene>
    <name evidence="15" type="primary">crtO</name>
    <name evidence="15" type="ORF">GO793_11630</name>
</gene>
<dbReference type="GO" id="GO:0016746">
    <property type="term" value="F:acyltransferase activity"/>
    <property type="evidence" value="ECO:0007669"/>
    <property type="project" value="UniProtKB-KW"/>
</dbReference>
<comment type="subcellular location">
    <subcellularLocation>
        <location evidence="1">Cell membrane</location>
        <topology evidence="1">Single-pass membrane protein</topology>
    </subcellularLocation>
</comment>
<evidence type="ECO:0000256" key="1">
    <source>
        <dbReference type="ARBA" id="ARBA00004162"/>
    </source>
</evidence>
<evidence type="ECO:0000256" key="6">
    <source>
        <dbReference type="ARBA" id="ARBA00022746"/>
    </source>
</evidence>
<reference evidence="15 16" key="1">
    <citation type="submission" date="2019-11" db="EMBL/GenBank/DDBJ databases">
        <title>Implementation of targeted gown and glove precautions to prevent Staphylococcus aureus acquisition in community-based nursing homes.</title>
        <authorList>
            <person name="Stine O.C."/>
        </authorList>
    </citation>
    <scope>NUCLEOTIDE SEQUENCE [LARGE SCALE GENOMIC DNA]</scope>
    <source>
        <strain evidence="15 16">S_4031.LGMP.AI</strain>
    </source>
</reference>
<comment type="function">
    <text evidence="13">Catalyzes the acylation of glycosyl-4,4'-diaponeurosporenoate, i.e. the esterification of glucose at the C6'' position with the carboxyl group of the C(15) fatty acid 12-methyltetradecanoic acid, to yield staphyloxanthin. This is the last step in the biosynthesis of this orange pigment, present in most staphylococci strains.</text>
</comment>
<evidence type="ECO:0000256" key="14">
    <source>
        <dbReference type="SAM" id="Phobius"/>
    </source>
</evidence>
<evidence type="ECO:0000256" key="5">
    <source>
        <dbReference type="ARBA" id="ARBA00022729"/>
    </source>
</evidence>
<evidence type="ECO:0000313" key="16">
    <source>
        <dbReference type="Proteomes" id="UP000433366"/>
    </source>
</evidence>
<evidence type="ECO:0000256" key="10">
    <source>
        <dbReference type="ARBA" id="ARBA00023588"/>
    </source>
</evidence>
<comment type="caution">
    <text evidence="15">The sequence shown here is derived from an EMBL/GenBank/DDBJ whole genome shotgun (WGS) entry which is preliminary data.</text>
</comment>
<dbReference type="GO" id="GO:0005886">
    <property type="term" value="C:plasma membrane"/>
    <property type="evidence" value="ECO:0007669"/>
    <property type="project" value="UniProtKB-SubCell"/>
</dbReference>
<keyword evidence="7 14" id="KW-1133">Transmembrane helix</keyword>
<evidence type="ECO:0000256" key="12">
    <source>
        <dbReference type="ARBA" id="ARBA00023667"/>
    </source>
</evidence>
<evidence type="ECO:0000256" key="3">
    <source>
        <dbReference type="ARBA" id="ARBA00022679"/>
    </source>
</evidence>
<comment type="pathway">
    <text evidence="10">Carotenoid biosynthesis; staphyloxanthin biosynthesis; staphyloxanthin from farnesyl diphosphate: step 5/5.</text>
</comment>
<dbReference type="AlphaFoldDB" id="A0A6B0BDX5"/>
<protein>
    <recommendedName>
        <fullName evidence="12">Glycosyl-4,4'-diaponeurosporenoate acyltransferase</fullName>
    </recommendedName>
</protein>
<keyword evidence="6" id="KW-0125">Carotenoid biosynthesis</keyword>
<evidence type="ECO:0000256" key="9">
    <source>
        <dbReference type="ARBA" id="ARBA00023315"/>
    </source>
</evidence>
<dbReference type="EMBL" id="WPRH01000609">
    <property type="protein sequence ID" value="MVI56502.1"/>
    <property type="molecule type" value="Genomic_DNA"/>
</dbReference>
<keyword evidence="9 15" id="KW-0012">Acyltransferase</keyword>
<keyword evidence="4 14" id="KW-0812">Transmembrane</keyword>
<dbReference type="UniPathway" id="UPA00029">
    <property type="reaction ID" value="UER00560"/>
</dbReference>
<sequence>FEKHGKFWNKWFYVRKWKHKILDGHQLNQNIYDQRHLMTINTDEIEKMIIETKRAELIHWISILPVIIFNKGSRLVKYINIFYAMIANVPIIIVQRYNRPRLTQLLRILKRRGERHD</sequence>
<dbReference type="Proteomes" id="UP000433366">
    <property type="component" value="Unassembled WGS sequence"/>
</dbReference>
<proteinExistence type="inferred from homology"/>
<evidence type="ECO:0000256" key="13">
    <source>
        <dbReference type="ARBA" id="ARBA00025324"/>
    </source>
</evidence>
<evidence type="ECO:0000313" key="15">
    <source>
        <dbReference type="EMBL" id="MVI56502.1"/>
    </source>
</evidence>
<feature type="non-terminal residue" evidence="15">
    <location>
        <position position="1"/>
    </location>
</feature>
<evidence type="ECO:0000256" key="11">
    <source>
        <dbReference type="ARBA" id="ARBA00023603"/>
    </source>
</evidence>
<evidence type="ECO:0000256" key="2">
    <source>
        <dbReference type="ARBA" id="ARBA00022475"/>
    </source>
</evidence>